<proteinExistence type="predicted"/>
<dbReference type="PANTHER" id="PTHR39596:SF4">
    <property type="entry name" value="HET DOMAIN PROTEIN (AFU_ORTHOLOGUE AFUA_3G03140)-RELATED"/>
    <property type="match status" value="1"/>
</dbReference>
<dbReference type="Proteomes" id="UP000234585">
    <property type="component" value="Unassembled WGS sequence"/>
</dbReference>
<evidence type="ECO:0000313" key="1">
    <source>
        <dbReference type="EMBL" id="PLB36804.1"/>
    </source>
</evidence>
<dbReference type="STRING" id="41067.A0A2I2F840"/>
<dbReference type="RefSeq" id="XP_024670816.1">
    <property type="nucleotide sequence ID" value="XM_024816646.1"/>
</dbReference>
<keyword evidence="2" id="KW-1185">Reference proteome</keyword>
<gene>
    <name evidence="1" type="ORF">BDW47DRAFT_126944</name>
</gene>
<dbReference type="AlphaFoldDB" id="A0A2I2F840"/>
<name>A0A2I2F840_ASPCN</name>
<accession>A0A2I2F840</accession>
<dbReference type="PANTHER" id="PTHR39596">
    <property type="match status" value="1"/>
</dbReference>
<dbReference type="EMBL" id="KZ559148">
    <property type="protein sequence ID" value="PLB36804.1"/>
    <property type="molecule type" value="Genomic_DNA"/>
</dbReference>
<dbReference type="OrthoDB" id="2426273at2759"/>
<dbReference type="GeneID" id="36523806"/>
<evidence type="ECO:0000313" key="2">
    <source>
        <dbReference type="Proteomes" id="UP000234585"/>
    </source>
</evidence>
<sequence length="721" mass="81012">MAEPNPLFVHATESPYGSTIGSSPEPDRSIYKAKQIADFILCGVKNGRDLRVLDSIVRNHGLFENYPVPSNVHNLDEIYSFNCVLAVADLYYQFCFENLATEAMLPAYYRCVHAVNALTYYLQVPHGGQNRLPAPVALDKGERWKLDRTWDICVCLLGAIKVWCGFDRKLLIDDQAIVHDVHYRRAATKAVDLIRAQGKGRVCPRTLGLLVREEVPPFVQPMHLIRKLQYDQPIEAGRFNHWDCSADICRFDNMDGPSPLHVPGCVRDTCNILKPLAANEAQFDQVLRGHMPAVNVAPWPVQRQAGFRGWVGASHRTLAVSHVWGDGVFGTRDEGLNQCVHKKLADIANYQGCDSYWIDCATIPQEPQATRNAMIQKINLTFREAGTVLCWDEGFANLVSNDPDVQLLSLIISHWHRRAWTLLEGNRAKLDNTKFLQWNKRTQPPSHRLFSLKDTVISAFQENRVPLWIQSALVELLPYSDATMSMGDPPNGGARMSMDAAGLLLSGRHATRLNDAETIWGLFRPAEGLNGAGDISFDDPYLYAGDQVDVAFISSNAARHDALGTWKPGRTNASVWVRTAYGGVKATIRRDRNRQVLVGDWWFKEGLAVKGMVDWGVCVKGVDARLQERLRSTEDRYKCALICPILRADPRKCPQEVVRRHSIDPIQGFFTTNVAMQCARAIFITQRTDQEPWQWGAIVNLKAPVSFTTSEMGRFEIGTFA</sequence>
<reference evidence="1 2" key="1">
    <citation type="submission" date="2017-12" db="EMBL/GenBank/DDBJ databases">
        <authorList>
            <consortium name="DOE Joint Genome Institute"/>
            <person name="Haridas S."/>
            <person name="Kjaerbolling I."/>
            <person name="Vesth T.C."/>
            <person name="Frisvad J.C."/>
            <person name="Nybo J.L."/>
            <person name="Theobald S."/>
            <person name="Kuo A."/>
            <person name="Bowyer P."/>
            <person name="Matsuda Y."/>
            <person name="Mondo S."/>
            <person name="Lyhne E.K."/>
            <person name="Kogle M.E."/>
            <person name="Clum A."/>
            <person name="Lipzen A."/>
            <person name="Salamov A."/>
            <person name="Ngan C.Y."/>
            <person name="Daum C."/>
            <person name="Chiniquy J."/>
            <person name="Barry K."/>
            <person name="LaButti K."/>
            <person name="Simmons B.A."/>
            <person name="Magnuson J.K."/>
            <person name="Mortensen U.H."/>
            <person name="Larsen T.O."/>
            <person name="Grigoriev I.V."/>
            <person name="Baker S.E."/>
            <person name="Andersen M.R."/>
            <person name="Nordberg H.P."/>
            <person name="Cantor M.N."/>
            <person name="Hua S.X."/>
        </authorList>
    </citation>
    <scope>NUCLEOTIDE SEQUENCE [LARGE SCALE GENOMIC DNA]</scope>
    <source>
        <strain evidence="1 2">CBS 102.13</strain>
    </source>
</reference>
<evidence type="ECO:0008006" key="3">
    <source>
        <dbReference type="Google" id="ProtNLM"/>
    </source>
</evidence>
<protein>
    <recommendedName>
        <fullName evidence="3">Heterokaryon incompatibility domain-containing protein</fullName>
    </recommendedName>
</protein>
<organism evidence="1 2">
    <name type="scientific">Aspergillus candidus</name>
    <dbReference type="NCBI Taxonomy" id="41067"/>
    <lineage>
        <taxon>Eukaryota</taxon>
        <taxon>Fungi</taxon>
        <taxon>Dikarya</taxon>
        <taxon>Ascomycota</taxon>
        <taxon>Pezizomycotina</taxon>
        <taxon>Eurotiomycetes</taxon>
        <taxon>Eurotiomycetidae</taxon>
        <taxon>Eurotiales</taxon>
        <taxon>Aspergillaceae</taxon>
        <taxon>Aspergillus</taxon>
        <taxon>Aspergillus subgen. Circumdati</taxon>
    </lineage>
</organism>